<evidence type="ECO:0000313" key="4">
    <source>
        <dbReference type="Proteomes" id="UP000717585"/>
    </source>
</evidence>
<feature type="transmembrane region" description="Helical" evidence="2">
    <location>
        <begin position="58"/>
        <end position="83"/>
    </location>
</feature>
<evidence type="ECO:0000256" key="1">
    <source>
        <dbReference type="SAM" id="MobiDB-lite"/>
    </source>
</evidence>
<feature type="region of interest" description="Disordered" evidence="1">
    <location>
        <begin position="320"/>
        <end position="469"/>
    </location>
</feature>
<feature type="transmembrane region" description="Helical" evidence="2">
    <location>
        <begin position="90"/>
        <end position="111"/>
    </location>
</feature>
<protein>
    <submittedName>
        <fullName evidence="3">Uncharacterized protein</fullName>
    </submittedName>
</protein>
<keyword evidence="2" id="KW-0812">Transmembrane</keyword>
<name>A0A8J6E089_9EUKA</name>
<keyword evidence="2" id="KW-1133">Transmembrane helix</keyword>
<feature type="region of interest" description="Disordered" evidence="1">
    <location>
        <begin position="257"/>
        <end position="306"/>
    </location>
</feature>
<feature type="compositionally biased region" description="Basic and acidic residues" evidence="1">
    <location>
        <begin position="431"/>
        <end position="440"/>
    </location>
</feature>
<dbReference type="AlphaFoldDB" id="A0A8J6E089"/>
<dbReference type="Proteomes" id="UP000717585">
    <property type="component" value="Unassembled WGS sequence"/>
</dbReference>
<reference evidence="3" key="1">
    <citation type="submission" date="2021-05" db="EMBL/GenBank/DDBJ databases">
        <title>A free-living protist that lacks canonical eukaryotic 1 DNA replication and segregation systems.</title>
        <authorList>
            <person name="Salas-Leiva D.E."/>
            <person name="Tromer E.C."/>
            <person name="Curtis B.A."/>
            <person name="Jerlstrom-Hultqvist J."/>
            <person name="Kolisko M."/>
            <person name="Yi Z."/>
            <person name="Salas-Leiva J.S."/>
            <person name="Gallot-Lavallee L."/>
            <person name="Kops G.J.P.L."/>
            <person name="Archibald J.M."/>
            <person name="Simpson A.G.B."/>
            <person name="Roger A.J."/>
        </authorList>
    </citation>
    <scope>NUCLEOTIDE SEQUENCE</scope>
    <source>
        <strain evidence="3">BICM</strain>
    </source>
</reference>
<dbReference type="EMBL" id="JAHDYR010000053">
    <property type="protein sequence ID" value="KAG9391466.1"/>
    <property type="molecule type" value="Genomic_DNA"/>
</dbReference>
<keyword evidence="4" id="KW-1185">Reference proteome</keyword>
<sequence length="492" mass="54316">MLSKASLQQTKSYSVVFRSAYALSTSSRSWPSSSELSWPSRLHLSSFSPPNRSSCRPLLSSSASLIIVGVLELLVELICFLALSKVQRLLTPVFVLASIAKVLGGVVYSVVVPVLLVKVYIVLMVVFAILILCGTRTTLHMREIEECIERYQYHSNELQRQYRLFNIREKVKGRRTVLPLPHHSMYRFSFGSPQKLKYVSGWDGTEFKIKLLEELVRKLLLKISFLVLLENSQLSVEASALAVYKERNTLSTAFRSWRRSARRRSDKHGDESKPRPSRPAGDEHTKSKNIRASQSTSMSATSRRTWGNWEEIATSSLIKGRDGSAPLTTEEHGGLGGGGYHMYNSGSDQGGGPRDVSASDAQSTAPARPDTRHGAAKRWAGVQSKGPPTRAGPNECQAVAQEKAVLDDDSREKEADPDLEWGPGGVPDFRGTVHGDHGAEWSDSTSRMSDWAGSPGASPEQVDPDKQRMASDIVSVVRSARVSLEAIRARHR</sequence>
<accession>A0A8J6E089</accession>
<feature type="compositionally biased region" description="Polar residues" evidence="1">
    <location>
        <begin position="290"/>
        <end position="305"/>
    </location>
</feature>
<feature type="transmembrane region" description="Helical" evidence="2">
    <location>
        <begin position="117"/>
        <end position="135"/>
    </location>
</feature>
<evidence type="ECO:0000256" key="2">
    <source>
        <dbReference type="SAM" id="Phobius"/>
    </source>
</evidence>
<proteinExistence type="predicted"/>
<feature type="compositionally biased region" description="Basic and acidic residues" evidence="1">
    <location>
        <begin position="404"/>
        <end position="416"/>
    </location>
</feature>
<organism evidence="3 4">
    <name type="scientific">Carpediemonas membranifera</name>
    <dbReference type="NCBI Taxonomy" id="201153"/>
    <lineage>
        <taxon>Eukaryota</taxon>
        <taxon>Metamonada</taxon>
        <taxon>Carpediemonas-like organisms</taxon>
        <taxon>Carpediemonas</taxon>
    </lineage>
</organism>
<feature type="compositionally biased region" description="Basic and acidic residues" evidence="1">
    <location>
        <begin position="267"/>
        <end position="286"/>
    </location>
</feature>
<feature type="compositionally biased region" description="Basic residues" evidence="1">
    <location>
        <begin position="257"/>
        <end position="266"/>
    </location>
</feature>
<evidence type="ECO:0000313" key="3">
    <source>
        <dbReference type="EMBL" id="KAG9391466.1"/>
    </source>
</evidence>
<keyword evidence="2" id="KW-0472">Membrane</keyword>
<gene>
    <name evidence="3" type="ORF">J8273_6226</name>
</gene>
<comment type="caution">
    <text evidence="3">The sequence shown here is derived from an EMBL/GenBank/DDBJ whole genome shotgun (WGS) entry which is preliminary data.</text>
</comment>